<dbReference type="AlphaFoldDB" id="A0A484HL97"/>
<feature type="domain" description="Polymerase nucleotidyl transferase" evidence="1">
    <location>
        <begin position="10"/>
        <end position="67"/>
    </location>
</feature>
<gene>
    <name evidence="2" type="ORF">EPICR_220018</name>
</gene>
<evidence type="ECO:0000259" key="1">
    <source>
        <dbReference type="Pfam" id="PF01909"/>
    </source>
</evidence>
<organism evidence="2">
    <name type="scientific">uncultured Desulfobacteraceae bacterium</name>
    <dbReference type="NCBI Taxonomy" id="218296"/>
    <lineage>
        <taxon>Bacteria</taxon>
        <taxon>Pseudomonadati</taxon>
        <taxon>Thermodesulfobacteriota</taxon>
        <taxon>Desulfobacteria</taxon>
        <taxon>Desulfobacterales</taxon>
        <taxon>Desulfobacteraceae</taxon>
        <taxon>environmental samples</taxon>
    </lineage>
</organism>
<dbReference type="PANTHER" id="PTHR43449:SF1">
    <property type="entry name" value="POLYMERASE BETA NUCLEOTIDYLTRANSFERASE DOMAIN-CONTAINING PROTEIN"/>
    <property type="match status" value="1"/>
</dbReference>
<proteinExistence type="predicted"/>
<evidence type="ECO:0000313" key="2">
    <source>
        <dbReference type="EMBL" id="VEN74031.1"/>
    </source>
</evidence>
<dbReference type="Pfam" id="PF01909">
    <property type="entry name" value="NTP_transf_2"/>
    <property type="match status" value="1"/>
</dbReference>
<dbReference type="CDD" id="cd05403">
    <property type="entry name" value="NT_KNTase_like"/>
    <property type="match status" value="1"/>
</dbReference>
<dbReference type="SUPFAM" id="SSF81301">
    <property type="entry name" value="Nucleotidyltransferase"/>
    <property type="match status" value="1"/>
</dbReference>
<dbReference type="GO" id="GO:0016779">
    <property type="term" value="F:nucleotidyltransferase activity"/>
    <property type="evidence" value="ECO:0007669"/>
    <property type="project" value="InterPro"/>
</dbReference>
<dbReference type="InterPro" id="IPR043519">
    <property type="entry name" value="NT_sf"/>
</dbReference>
<dbReference type="Gene3D" id="3.30.460.10">
    <property type="entry name" value="Beta Polymerase, domain 2"/>
    <property type="match status" value="1"/>
</dbReference>
<sequence>MADIPDSIRKKLADYVRELSKRNINVKTAIVFGSYASGKYDKWSDIDVALISDDFKGDSLLDIEIDRQSHVEDRQPHFTLDL</sequence>
<dbReference type="InterPro" id="IPR002934">
    <property type="entry name" value="Polymerase_NTP_transf_dom"/>
</dbReference>
<accession>A0A484HL97</accession>
<reference evidence="2" key="1">
    <citation type="submission" date="2019-01" db="EMBL/GenBank/DDBJ databases">
        <authorList>
            <consortium name="Genoscope - CEA"/>
            <person name="William W."/>
        </authorList>
    </citation>
    <scope>NUCLEOTIDE SEQUENCE</scope>
    <source>
        <strain evidence="2">CR-1</strain>
    </source>
</reference>
<protein>
    <recommendedName>
        <fullName evidence="1">Polymerase nucleotidyl transferase domain-containing protein</fullName>
    </recommendedName>
</protein>
<name>A0A484HL97_9BACT</name>
<dbReference type="PANTHER" id="PTHR43449">
    <property type="entry name" value="NUCLEOTIDYLTRANSFERASE"/>
    <property type="match status" value="1"/>
</dbReference>
<dbReference type="EMBL" id="CAACVI010000015">
    <property type="protein sequence ID" value="VEN74031.1"/>
    <property type="molecule type" value="Genomic_DNA"/>
</dbReference>